<gene>
    <name evidence="3" type="ORF">EP073_11630</name>
</gene>
<dbReference type="Proteomes" id="UP000287502">
    <property type="component" value="Chromosome"/>
</dbReference>
<dbReference type="AlphaFoldDB" id="A0A3R5Y867"/>
<dbReference type="Gene3D" id="3.40.1550.10">
    <property type="entry name" value="CheC-like"/>
    <property type="match status" value="1"/>
</dbReference>
<keyword evidence="1" id="KW-0145">Chemotaxis</keyword>
<proteinExistence type="predicted"/>
<evidence type="ECO:0000259" key="2">
    <source>
        <dbReference type="Pfam" id="PF13690"/>
    </source>
</evidence>
<dbReference type="InterPro" id="IPR028051">
    <property type="entry name" value="CheX-like_dom"/>
</dbReference>
<dbReference type="InterPro" id="IPR038756">
    <property type="entry name" value="CheX-like"/>
</dbReference>
<evidence type="ECO:0000313" key="3">
    <source>
        <dbReference type="EMBL" id="QAR34029.1"/>
    </source>
</evidence>
<dbReference type="InterPro" id="IPR028976">
    <property type="entry name" value="CheC-like_sf"/>
</dbReference>
<organism evidence="3 4">
    <name type="scientific">Geovibrio thiophilus</name>
    <dbReference type="NCBI Taxonomy" id="139438"/>
    <lineage>
        <taxon>Bacteria</taxon>
        <taxon>Pseudomonadati</taxon>
        <taxon>Deferribacterota</taxon>
        <taxon>Deferribacteres</taxon>
        <taxon>Deferribacterales</taxon>
        <taxon>Geovibrionaceae</taxon>
        <taxon>Geovibrio</taxon>
    </lineage>
</organism>
<dbReference type="KEGG" id="gtl:EP073_11630"/>
<dbReference type="PANTHER" id="PTHR39452">
    <property type="entry name" value="CHEY-P PHOSPHATASE CHEX"/>
    <property type="match status" value="1"/>
</dbReference>
<evidence type="ECO:0000313" key="4">
    <source>
        <dbReference type="Proteomes" id="UP000287502"/>
    </source>
</evidence>
<dbReference type="SUPFAM" id="SSF103039">
    <property type="entry name" value="CheC-like"/>
    <property type="match status" value="1"/>
</dbReference>
<dbReference type="Pfam" id="PF13690">
    <property type="entry name" value="CheX"/>
    <property type="match status" value="1"/>
</dbReference>
<accession>A0A3R5Y867</accession>
<dbReference type="CDD" id="cd17906">
    <property type="entry name" value="CheX"/>
    <property type="match status" value="1"/>
</dbReference>
<dbReference type="PANTHER" id="PTHR39452:SF1">
    <property type="entry name" value="CHEY-P PHOSPHATASE CHEX"/>
    <property type="match status" value="1"/>
</dbReference>
<evidence type="ECO:0000256" key="1">
    <source>
        <dbReference type="ARBA" id="ARBA00022500"/>
    </source>
</evidence>
<sequence length="156" mass="17049">MKAEHINPFIISTSEVFKTMVGAEPRKEEVYVREEKEFVNEISGVIGLAGDANGFVIISMPEALALRIYKSFAGEEKDSIDADVTDAIGEILNMIAGGAKQIFSRLGVRFKISIPNVILGKDHKIAKQRTTKSLCVKFSLEGSSFVIEAALQGKKD</sequence>
<protein>
    <submittedName>
        <fullName evidence="3">Chemotaxis protein CheX</fullName>
    </submittedName>
</protein>
<dbReference type="EMBL" id="CP035108">
    <property type="protein sequence ID" value="QAR34029.1"/>
    <property type="molecule type" value="Genomic_DNA"/>
</dbReference>
<keyword evidence="4" id="KW-1185">Reference proteome</keyword>
<dbReference type="OrthoDB" id="9788100at2"/>
<reference evidence="3 4" key="1">
    <citation type="submission" date="2019-01" db="EMBL/GenBank/DDBJ databases">
        <title>Geovibrio thiophilus DSM 11263, complete genome.</title>
        <authorList>
            <person name="Spring S."/>
            <person name="Bunk B."/>
            <person name="Sproer C."/>
        </authorList>
    </citation>
    <scope>NUCLEOTIDE SEQUENCE [LARGE SCALE GENOMIC DNA]</scope>
    <source>
        <strain evidence="3 4">DSM 11263</strain>
    </source>
</reference>
<name>A0A3R5Y867_9BACT</name>
<dbReference type="GO" id="GO:0006935">
    <property type="term" value="P:chemotaxis"/>
    <property type="evidence" value="ECO:0007669"/>
    <property type="project" value="UniProtKB-KW"/>
</dbReference>
<dbReference type="RefSeq" id="WP_128467312.1">
    <property type="nucleotide sequence ID" value="NZ_CP035108.1"/>
</dbReference>
<feature type="domain" description="Chemotaxis phosphatase CheX-like" evidence="2">
    <location>
        <begin position="42"/>
        <end position="139"/>
    </location>
</feature>